<evidence type="ECO:0000259" key="1">
    <source>
        <dbReference type="Pfam" id="PF00582"/>
    </source>
</evidence>
<sequence length="188" mass="20561">MNVMVALDESEESFHALNWVLSNILQPVNIAAAGSSGEAEDDNHNRENNESMVYLVHVNLPFQTYVYPAGPVVYPTTSVLDSVREAQAQISTAIFGRASRSCHEKGVKAETVSLNGDPKDMICQAAEERHIDLLVVGSRGLGMFKRAFLGSVSDYCAHHAQCPVLIVKPPKQFTDNVRQTAVHQPKAT</sequence>
<keyword evidence="3" id="KW-1185">Reference proteome</keyword>
<proteinExistence type="predicted"/>
<dbReference type="CDD" id="cd23659">
    <property type="entry name" value="USP_At3g01520-like"/>
    <property type="match status" value="1"/>
</dbReference>
<dbReference type="InterPro" id="IPR006016">
    <property type="entry name" value="UspA"/>
</dbReference>
<dbReference type="AlphaFoldDB" id="A0A9Q1QC84"/>
<protein>
    <recommendedName>
        <fullName evidence="1">UspA domain-containing protein</fullName>
    </recommendedName>
</protein>
<dbReference type="Gene3D" id="3.40.50.620">
    <property type="entry name" value="HUPs"/>
    <property type="match status" value="1"/>
</dbReference>
<dbReference type="PANTHER" id="PTHR31964:SF124">
    <property type="entry name" value="ADENINE NUCLEOTIDE ALPHA HYDROLASES-LIKE SUPERFAMILY PROTEIN"/>
    <property type="match status" value="1"/>
</dbReference>
<gene>
    <name evidence="2" type="ORF">Cgig2_020032</name>
</gene>
<dbReference type="OrthoDB" id="843225at2759"/>
<organism evidence="2 3">
    <name type="scientific">Carnegiea gigantea</name>
    <dbReference type="NCBI Taxonomy" id="171969"/>
    <lineage>
        <taxon>Eukaryota</taxon>
        <taxon>Viridiplantae</taxon>
        <taxon>Streptophyta</taxon>
        <taxon>Embryophyta</taxon>
        <taxon>Tracheophyta</taxon>
        <taxon>Spermatophyta</taxon>
        <taxon>Magnoliopsida</taxon>
        <taxon>eudicotyledons</taxon>
        <taxon>Gunneridae</taxon>
        <taxon>Pentapetalae</taxon>
        <taxon>Caryophyllales</taxon>
        <taxon>Cactineae</taxon>
        <taxon>Cactaceae</taxon>
        <taxon>Cactoideae</taxon>
        <taxon>Echinocereeae</taxon>
        <taxon>Carnegiea</taxon>
    </lineage>
</organism>
<evidence type="ECO:0000313" key="2">
    <source>
        <dbReference type="EMBL" id="KAJ8435570.1"/>
    </source>
</evidence>
<dbReference type="InterPro" id="IPR006015">
    <property type="entry name" value="Universal_stress_UspA"/>
</dbReference>
<name>A0A9Q1QC84_9CARY</name>
<evidence type="ECO:0000313" key="3">
    <source>
        <dbReference type="Proteomes" id="UP001153076"/>
    </source>
</evidence>
<dbReference type="SUPFAM" id="SSF52402">
    <property type="entry name" value="Adenine nucleotide alpha hydrolases-like"/>
    <property type="match status" value="1"/>
</dbReference>
<reference evidence="2" key="1">
    <citation type="submission" date="2022-04" db="EMBL/GenBank/DDBJ databases">
        <title>Carnegiea gigantea Genome sequencing and assembly v2.</title>
        <authorList>
            <person name="Copetti D."/>
            <person name="Sanderson M.J."/>
            <person name="Burquez A."/>
            <person name="Wojciechowski M.F."/>
        </authorList>
    </citation>
    <scope>NUCLEOTIDE SEQUENCE</scope>
    <source>
        <strain evidence="2">SGP5-SGP5p</strain>
        <tissue evidence="2">Aerial part</tissue>
    </source>
</reference>
<accession>A0A9Q1QC84</accession>
<dbReference type="Pfam" id="PF00582">
    <property type="entry name" value="Usp"/>
    <property type="match status" value="1"/>
</dbReference>
<feature type="domain" description="UspA" evidence="1">
    <location>
        <begin position="2"/>
        <end position="168"/>
    </location>
</feature>
<dbReference type="Proteomes" id="UP001153076">
    <property type="component" value="Unassembled WGS sequence"/>
</dbReference>
<dbReference type="InterPro" id="IPR014729">
    <property type="entry name" value="Rossmann-like_a/b/a_fold"/>
</dbReference>
<dbReference type="PRINTS" id="PR01438">
    <property type="entry name" value="UNVRSLSTRESS"/>
</dbReference>
<dbReference type="EMBL" id="JAKOGI010000404">
    <property type="protein sequence ID" value="KAJ8435570.1"/>
    <property type="molecule type" value="Genomic_DNA"/>
</dbReference>
<comment type="caution">
    <text evidence="2">The sequence shown here is derived from an EMBL/GenBank/DDBJ whole genome shotgun (WGS) entry which is preliminary data.</text>
</comment>
<dbReference type="PANTHER" id="PTHR31964">
    <property type="entry name" value="ADENINE NUCLEOTIDE ALPHA HYDROLASES-LIKE SUPERFAMILY PROTEIN"/>
    <property type="match status" value="1"/>
</dbReference>